<keyword evidence="1" id="KW-1185">Reference proteome</keyword>
<accession>A0ABM1I4A3</accession>
<evidence type="ECO:0000313" key="1">
    <source>
        <dbReference type="Proteomes" id="UP000694924"/>
    </source>
</evidence>
<name>A0ABM1I4A3_POLDO</name>
<proteinExistence type="predicted"/>
<gene>
    <name evidence="2" type="primary">LOC107065658</name>
</gene>
<protein>
    <submittedName>
        <fullName evidence="2">Uncharacterized protein LOC107065658</fullName>
    </submittedName>
</protein>
<organism evidence="1 2">
    <name type="scientific">Polistes dominula</name>
    <name type="common">European paper wasp</name>
    <name type="synonym">Vespa dominula</name>
    <dbReference type="NCBI Taxonomy" id="743375"/>
    <lineage>
        <taxon>Eukaryota</taxon>
        <taxon>Metazoa</taxon>
        <taxon>Ecdysozoa</taxon>
        <taxon>Arthropoda</taxon>
        <taxon>Hexapoda</taxon>
        <taxon>Insecta</taxon>
        <taxon>Pterygota</taxon>
        <taxon>Neoptera</taxon>
        <taxon>Endopterygota</taxon>
        <taxon>Hymenoptera</taxon>
        <taxon>Apocrita</taxon>
        <taxon>Aculeata</taxon>
        <taxon>Vespoidea</taxon>
        <taxon>Vespidae</taxon>
        <taxon>Polistinae</taxon>
        <taxon>Polistini</taxon>
        <taxon>Polistes</taxon>
    </lineage>
</organism>
<dbReference type="GeneID" id="107065658"/>
<dbReference type="RefSeq" id="XP_015175040.1">
    <property type="nucleotide sequence ID" value="XM_015319554.1"/>
</dbReference>
<reference evidence="2" key="1">
    <citation type="submission" date="2025-08" db="UniProtKB">
        <authorList>
            <consortium name="RefSeq"/>
        </authorList>
    </citation>
    <scope>IDENTIFICATION</scope>
    <source>
        <tissue evidence="2">Whole body</tissue>
    </source>
</reference>
<sequence>MTCLQEYSTGNGEGVAEAIGNWGFSNRTCSSGQELSRLKCLFAKMDCLRTTKPMTYVQYNPKYDPEAWYVKPSPEGCKPAWTFPENRPLITYNSIGNIVMVSNFNNVASDLVYKIPGRTYMLQGVSRHLNIVRTNTFLSLLIYFLVRQMVSKRSRLLPTTKLFSTSVYTNLLYLNNCIAYNKQRIYVYHCFNPHSVRDFLSYNFEDIEEQ</sequence>
<dbReference type="Proteomes" id="UP000694924">
    <property type="component" value="Unplaced"/>
</dbReference>
<evidence type="ECO:0000313" key="2">
    <source>
        <dbReference type="RefSeq" id="XP_015175040.1"/>
    </source>
</evidence>